<keyword evidence="4" id="KW-1185">Reference proteome</keyword>
<dbReference type="NCBIfam" id="TIGR03349">
    <property type="entry name" value="IV_VI_DotU"/>
    <property type="match status" value="1"/>
</dbReference>
<evidence type="ECO:0000259" key="2">
    <source>
        <dbReference type="Pfam" id="PF09850"/>
    </source>
</evidence>
<dbReference type="Pfam" id="PF09850">
    <property type="entry name" value="DotU"/>
    <property type="match status" value="1"/>
</dbReference>
<dbReference type="Proteomes" id="UP000273143">
    <property type="component" value="Chromosome"/>
</dbReference>
<gene>
    <name evidence="3" type="ORF">DM558_10595</name>
</gene>
<evidence type="ECO:0000313" key="4">
    <source>
        <dbReference type="Proteomes" id="UP000273143"/>
    </source>
</evidence>
<evidence type="ECO:0000313" key="3">
    <source>
        <dbReference type="EMBL" id="AZS51187.1"/>
    </source>
</evidence>
<dbReference type="Gene3D" id="1.25.40.590">
    <property type="entry name" value="Type IV / VI secretion system, DotU"/>
    <property type="match status" value="1"/>
</dbReference>
<dbReference type="AlphaFoldDB" id="A0A3Q9JM63"/>
<organism evidence="3 4">
    <name type="scientific">Entomomonas moraniae</name>
    <dbReference type="NCBI Taxonomy" id="2213226"/>
    <lineage>
        <taxon>Bacteria</taxon>
        <taxon>Pseudomonadati</taxon>
        <taxon>Pseudomonadota</taxon>
        <taxon>Gammaproteobacteria</taxon>
        <taxon>Pseudomonadales</taxon>
        <taxon>Pseudomonadaceae</taxon>
        <taxon>Entomomonas</taxon>
    </lineage>
</organism>
<reference evidence="4" key="1">
    <citation type="submission" date="2018-06" db="EMBL/GenBank/DDBJ databases">
        <title>Complete genome of Pseudomonas insecticola strain QZS01.</title>
        <authorList>
            <person name="Wang J."/>
            <person name="Su Q."/>
        </authorList>
    </citation>
    <scope>NUCLEOTIDE SEQUENCE [LARGE SCALE GENOMIC DNA]</scope>
    <source>
        <strain evidence="4">QZS01</strain>
    </source>
</reference>
<dbReference type="RefSeq" id="WP_127163964.1">
    <property type="nucleotide sequence ID" value="NZ_CP029822.1"/>
</dbReference>
<dbReference type="KEGG" id="emo:DM558_10595"/>
<protein>
    <submittedName>
        <fullName evidence="3">DotU family type IV/VI secretion system protein</fullName>
    </submittedName>
</protein>
<keyword evidence="1" id="KW-0812">Transmembrane</keyword>
<keyword evidence="1" id="KW-1133">Transmembrane helix</keyword>
<proteinExistence type="predicted"/>
<feature type="domain" description="Type IV / VI secretion system DotU" evidence="2">
    <location>
        <begin position="58"/>
        <end position="260"/>
    </location>
</feature>
<dbReference type="InterPro" id="IPR038522">
    <property type="entry name" value="T4/T6SS_DotU_sf"/>
</dbReference>
<name>A0A3Q9JM63_9GAMM</name>
<dbReference type="PANTHER" id="PTHR38033">
    <property type="entry name" value="MEMBRANE PROTEIN-RELATED"/>
    <property type="match status" value="1"/>
</dbReference>
<keyword evidence="1" id="KW-0472">Membrane</keyword>
<sequence>MERDDKTVISSRFNESQADSVPLLTDIPDAPKYAALDDKMVFAARLRPVDENIVGLNPLISAGAHILSEIVRLRNNAPPEDLDALQHNYIDAIKRFERIALQSGVENSQVMSARYVMCTVLDEAVVCTSWGVESTWSKYSMLASFHNETFGGEKVFQLLDKITRNPVKYLPLIELIYVCLSLGFEGKYRVVNRGTLELEAIRDSLYRQIKQLRGDVPKALSPQWQGLQTHRRGLIRLVPWWMVVIFTVICLVIMYCGFAFVLKQERQDALVPYQNLETTLTQETQNNTR</sequence>
<dbReference type="PANTHER" id="PTHR38033:SF1">
    <property type="entry name" value="DOTU FAMILY TYPE IV_VI SECRETION SYSTEM PROTEIN"/>
    <property type="match status" value="1"/>
</dbReference>
<dbReference type="EMBL" id="CP029822">
    <property type="protein sequence ID" value="AZS51187.1"/>
    <property type="molecule type" value="Genomic_DNA"/>
</dbReference>
<dbReference type="InterPro" id="IPR017732">
    <property type="entry name" value="T4/T6SS_DotU"/>
</dbReference>
<accession>A0A3Q9JM63</accession>
<feature type="transmembrane region" description="Helical" evidence="1">
    <location>
        <begin position="240"/>
        <end position="262"/>
    </location>
</feature>
<dbReference type="NCBIfam" id="NF038228">
    <property type="entry name" value="IcmH_DotU_IVB"/>
    <property type="match status" value="1"/>
</dbReference>
<evidence type="ECO:0000256" key="1">
    <source>
        <dbReference type="SAM" id="Phobius"/>
    </source>
</evidence>